<feature type="domain" description="Flavodoxin-like" evidence="1">
    <location>
        <begin position="4"/>
        <end position="157"/>
    </location>
</feature>
<proteinExistence type="predicted"/>
<evidence type="ECO:0000313" key="3">
    <source>
        <dbReference type="Proteomes" id="UP000461162"/>
    </source>
</evidence>
<evidence type="ECO:0000313" key="2">
    <source>
        <dbReference type="EMBL" id="MUM78521.1"/>
    </source>
</evidence>
<dbReference type="RefSeq" id="WP_155935343.1">
    <property type="nucleotide sequence ID" value="NZ_WODC01000009.1"/>
</dbReference>
<organism evidence="2 3">
    <name type="scientific">Pseudodesulfovibrio alkaliphilus</name>
    <dbReference type="NCBI Taxonomy" id="2661613"/>
    <lineage>
        <taxon>Bacteria</taxon>
        <taxon>Pseudomonadati</taxon>
        <taxon>Thermodesulfobacteriota</taxon>
        <taxon>Desulfovibrionia</taxon>
        <taxon>Desulfovibrionales</taxon>
        <taxon>Desulfovibrionaceae</taxon>
    </lineage>
</organism>
<evidence type="ECO:0000259" key="1">
    <source>
        <dbReference type="Pfam" id="PF12641"/>
    </source>
</evidence>
<dbReference type="GO" id="GO:0010181">
    <property type="term" value="F:FMN binding"/>
    <property type="evidence" value="ECO:0007669"/>
    <property type="project" value="InterPro"/>
</dbReference>
<dbReference type="Proteomes" id="UP000461162">
    <property type="component" value="Unassembled WGS sequence"/>
</dbReference>
<name>A0A7K1KRM7_9BACT</name>
<gene>
    <name evidence="2" type="ORF">GKC30_12830</name>
</gene>
<dbReference type="InterPro" id="IPR008254">
    <property type="entry name" value="Flavodoxin/NO_synth"/>
</dbReference>
<dbReference type="InterPro" id="IPR029039">
    <property type="entry name" value="Flavoprotein-like_sf"/>
</dbReference>
<dbReference type="Gene3D" id="3.40.50.360">
    <property type="match status" value="1"/>
</dbReference>
<dbReference type="EMBL" id="WODC01000009">
    <property type="protein sequence ID" value="MUM78521.1"/>
    <property type="molecule type" value="Genomic_DNA"/>
</dbReference>
<sequence length="168" mass="18214">MSLLVVYSSRTGNTRKVAESALRALPENAVLASVEDAPSPEGFTAVAVGFWVDRGGPDAKALKYMEGLRNLKVGAFGTLGANPDSPHAAEVLRRTAEHLQGNHLLGMFLCQGRVDPAVVETMKRSAHHPMTQERQDNLREAERHPDDIDLENACAFFKAVYDSATAQA</sequence>
<dbReference type="SUPFAM" id="SSF52218">
    <property type="entry name" value="Flavoproteins"/>
    <property type="match status" value="1"/>
</dbReference>
<reference evidence="2 3" key="1">
    <citation type="submission" date="2019-11" db="EMBL/GenBank/DDBJ databases">
        <title>Pseudodesulfovibrio alkaliphilus, sp. nov., an alkaliphilic sulfate-reducing bacteria from mud volcano of Taman peninsula, Russia.</title>
        <authorList>
            <person name="Frolova A."/>
            <person name="Merkel A.Y."/>
            <person name="Slobodkin A.I."/>
        </authorList>
    </citation>
    <scope>NUCLEOTIDE SEQUENCE [LARGE SCALE GENOMIC DNA]</scope>
    <source>
        <strain evidence="2 3">F-1</strain>
    </source>
</reference>
<protein>
    <submittedName>
        <fullName evidence="2">Flavodoxin</fullName>
    </submittedName>
</protein>
<dbReference type="AlphaFoldDB" id="A0A7K1KRM7"/>
<dbReference type="Pfam" id="PF12641">
    <property type="entry name" value="Flavodoxin_3"/>
    <property type="match status" value="1"/>
</dbReference>
<accession>A0A7K1KRM7</accession>
<keyword evidence="3" id="KW-1185">Reference proteome</keyword>
<comment type="caution">
    <text evidence="2">The sequence shown here is derived from an EMBL/GenBank/DDBJ whole genome shotgun (WGS) entry which is preliminary data.</text>
</comment>